<evidence type="ECO:0000313" key="2">
    <source>
        <dbReference type="Proteomes" id="UP001231189"/>
    </source>
</evidence>
<name>A0AAD8R814_LOLMU</name>
<organism evidence="1 2">
    <name type="scientific">Lolium multiflorum</name>
    <name type="common">Italian ryegrass</name>
    <name type="synonym">Lolium perenne subsp. multiflorum</name>
    <dbReference type="NCBI Taxonomy" id="4521"/>
    <lineage>
        <taxon>Eukaryota</taxon>
        <taxon>Viridiplantae</taxon>
        <taxon>Streptophyta</taxon>
        <taxon>Embryophyta</taxon>
        <taxon>Tracheophyta</taxon>
        <taxon>Spermatophyta</taxon>
        <taxon>Magnoliopsida</taxon>
        <taxon>Liliopsida</taxon>
        <taxon>Poales</taxon>
        <taxon>Poaceae</taxon>
        <taxon>BOP clade</taxon>
        <taxon>Pooideae</taxon>
        <taxon>Poodae</taxon>
        <taxon>Poeae</taxon>
        <taxon>Poeae Chloroplast Group 2 (Poeae type)</taxon>
        <taxon>Loliodinae</taxon>
        <taxon>Loliinae</taxon>
        <taxon>Lolium</taxon>
    </lineage>
</organism>
<reference evidence="1" key="1">
    <citation type="submission" date="2023-07" db="EMBL/GenBank/DDBJ databases">
        <title>A chromosome-level genome assembly of Lolium multiflorum.</title>
        <authorList>
            <person name="Chen Y."/>
            <person name="Copetti D."/>
            <person name="Kolliker R."/>
            <person name="Studer B."/>
        </authorList>
    </citation>
    <scope>NUCLEOTIDE SEQUENCE</scope>
    <source>
        <strain evidence="1">02402/16</strain>
        <tissue evidence="1">Leaf</tissue>
    </source>
</reference>
<protein>
    <submittedName>
        <fullName evidence="1">Uncharacterized protein</fullName>
    </submittedName>
</protein>
<proteinExistence type="predicted"/>
<sequence>MCYFYLQLWPTILGFDNFYYEAYSAPDFFSWKISWYKFPGAYVIVHQVLCPTRPHVHIPVSRPDDEDFSYVLVLGHKSIKIQRTRDALHLQQAKNFLQASSGSRFIEYSSLFACEMLDWKIEWPLYFVCSTSGNKSDKLFHPTKVSHQGTETEPKVRTATAPAYYRAICFDNSYYFDKVCADQDYYLEVCHLSLVKVCFDYSSHRDLSEVITHQVPWDPEIPGGATWHRLEVKPKFKEGGMLATYPTATTGLGLAATTGLGLLRRHGGTEYKY</sequence>
<accession>A0AAD8R814</accession>
<dbReference type="AlphaFoldDB" id="A0AAD8R814"/>
<dbReference type="Proteomes" id="UP001231189">
    <property type="component" value="Unassembled WGS sequence"/>
</dbReference>
<dbReference type="EMBL" id="JAUUTY010000006">
    <property type="protein sequence ID" value="KAK1616718.1"/>
    <property type="molecule type" value="Genomic_DNA"/>
</dbReference>
<gene>
    <name evidence="1" type="ORF">QYE76_022235</name>
</gene>
<comment type="caution">
    <text evidence="1">The sequence shown here is derived from an EMBL/GenBank/DDBJ whole genome shotgun (WGS) entry which is preliminary data.</text>
</comment>
<keyword evidence="2" id="KW-1185">Reference proteome</keyword>
<evidence type="ECO:0000313" key="1">
    <source>
        <dbReference type="EMBL" id="KAK1616718.1"/>
    </source>
</evidence>